<organism evidence="7 8">
    <name type="scientific">Pseudorhizobium halotolerans</name>
    <dbReference type="NCBI Taxonomy" id="1233081"/>
    <lineage>
        <taxon>Bacteria</taxon>
        <taxon>Pseudomonadati</taxon>
        <taxon>Pseudomonadota</taxon>
        <taxon>Alphaproteobacteria</taxon>
        <taxon>Hyphomicrobiales</taxon>
        <taxon>Rhizobiaceae</taxon>
        <taxon>Rhizobium/Agrobacterium group</taxon>
        <taxon>Pseudorhizobium</taxon>
    </lineage>
</organism>
<keyword evidence="4 6" id="KW-1133">Transmembrane helix</keyword>
<feature type="transmembrane region" description="Helical" evidence="6">
    <location>
        <begin position="7"/>
        <end position="27"/>
    </location>
</feature>
<dbReference type="Proteomes" id="UP000601041">
    <property type="component" value="Unassembled WGS sequence"/>
</dbReference>
<proteinExistence type="predicted"/>
<feature type="transmembrane region" description="Helical" evidence="6">
    <location>
        <begin position="155"/>
        <end position="178"/>
    </location>
</feature>
<evidence type="ECO:0000256" key="6">
    <source>
        <dbReference type="SAM" id="Phobius"/>
    </source>
</evidence>
<gene>
    <name evidence="7" type="ORF">RHAB21_01973</name>
</gene>
<comment type="subcellular location">
    <subcellularLocation>
        <location evidence="1">Cell membrane</location>
        <topology evidence="1">Multi-pass membrane protein</topology>
    </subcellularLocation>
</comment>
<feature type="transmembrane region" description="Helical" evidence="6">
    <location>
        <begin position="47"/>
        <end position="69"/>
    </location>
</feature>
<name>A0ABM8PIM6_9HYPH</name>
<keyword evidence="2" id="KW-1003">Cell membrane</keyword>
<dbReference type="InterPro" id="IPR022791">
    <property type="entry name" value="L-PG_synthase/AglD"/>
</dbReference>
<dbReference type="EMBL" id="CABFWE030000005">
    <property type="protein sequence ID" value="CAD7032233.1"/>
    <property type="molecule type" value="Genomic_DNA"/>
</dbReference>
<dbReference type="RefSeq" id="WP_142587383.1">
    <property type="nucleotide sequence ID" value="NZ_CABFWE030000005.1"/>
</dbReference>
<feature type="transmembrane region" description="Helical" evidence="6">
    <location>
        <begin position="198"/>
        <end position="219"/>
    </location>
</feature>
<protein>
    <submittedName>
        <fullName evidence="7">Lysylphosphatidylglycerol synthetase family protein</fullName>
    </submittedName>
</protein>
<evidence type="ECO:0000313" key="8">
    <source>
        <dbReference type="Proteomes" id="UP000601041"/>
    </source>
</evidence>
<evidence type="ECO:0000256" key="5">
    <source>
        <dbReference type="ARBA" id="ARBA00023136"/>
    </source>
</evidence>
<evidence type="ECO:0000256" key="4">
    <source>
        <dbReference type="ARBA" id="ARBA00022989"/>
    </source>
</evidence>
<comment type="caution">
    <text evidence="7">The sequence shown here is derived from an EMBL/GenBank/DDBJ whole genome shotgun (WGS) entry which is preliminary data.</text>
</comment>
<evidence type="ECO:0000256" key="1">
    <source>
        <dbReference type="ARBA" id="ARBA00004651"/>
    </source>
</evidence>
<sequence length="314" mass="33921">MVTRRRVIKILVALAIVVAAFLVYRSLGRYSVEEIRLSVASIPQQRLLFAFAFVVGSYTCLSGFDWLAVRYAGHALPYRQVALASFCSLSIGHNVGMAALSSGAVRYRFYSRWGLSGEQVAKVIIFCGVTVSLGLVTLAGLALTITQGRGGDLLGINEVTAVALGCICLLVPTLYLLICWRVERPLILYRWSFQPPFVWLALGQIAVGTLNFACVAACIHQLLLGISAVNYLTVATAYVTANIAALISHVPGGLGVLEATILGVLPIDASIGALVVFRILYFFVPLMVGVPTLVASEAYFRRQPRRRISKQPAG</sequence>
<evidence type="ECO:0000256" key="2">
    <source>
        <dbReference type="ARBA" id="ARBA00022475"/>
    </source>
</evidence>
<feature type="transmembrane region" description="Helical" evidence="6">
    <location>
        <begin position="271"/>
        <end position="300"/>
    </location>
</feature>
<feature type="transmembrane region" description="Helical" evidence="6">
    <location>
        <begin position="81"/>
        <end position="100"/>
    </location>
</feature>
<keyword evidence="3 6" id="KW-0812">Transmembrane</keyword>
<evidence type="ECO:0000313" key="7">
    <source>
        <dbReference type="EMBL" id="CAD7032233.1"/>
    </source>
</evidence>
<keyword evidence="8" id="KW-1185">Reference proteome</keyword>
<feature type="transmembrane region" description="Helical" evidence="6">
    <location>
        <begin position="231"/>
        <end position="251"/>
    </location>
</feature>
<evidence type="ECO:0000256" key="3">
    <source>
        <dbReference type="ARBA" id="ARBA00022692"/>
    </source>
</evidence>
<feature type="transmembrane region" description="Helical" evidence="6">
    <location>
        <begin position="120"/>
        <end position="143"/>
    </location>
</feature>
<accession>A0ABM8PIM6</accession>
<keyword evidence="5 6" id="KW-0472">Membrane</keyword>
<dbReference type="Pfam" id="PF03706">
    <property type="entry name" value="LPG_synthase_TM"/>
    <property type="match status" value="1"/>
</dbReference>
<reference evidence="7 8" key="1">
    <citation type="submission" date="2020-11" db="EMBL/GenBank/DDBJ databases">
        <authorList>
            <person name="Lassalle F."/>
        </authorList>
    </citation>
    <scope>NUCLEOTIDE SEQUENCE [LARGE SCALE GENOMIC DNA]</scope>
    <source>
        <strain evidence="7 8">AB21</strain>
    </source>
</reference>